<keyword evidence="8 9" id="KW-0407">Ion channel</keyword>
<evidence type="ECO:0000256" key="9">
    <source>
        <dbReference type="HAMAP-Rule" id="MF_00115"/>
    </source>
</evidence>
<feature type="transmembrane region" description="Helical" evidence="9">
    <location>
        <begin position="21"/>
        <end position="49"/>
    </location>
</feature>
<name>A0A0X8G7N0_9FLAO</name>
<keyword evidence="6 9" id="KW-0406">Ion transport</keyword>
<dbReference type="InterPro" id="IPR001185">
    <property type="entry name" value="MS_channel"/>
</dbReference>
<evidence type="ECO:0000256" key="4">
    <source>
        <dbReference type="ARBA" id="ARBA00022692"/>
    </source>
</evidence>
<keyword evidence="7 9" id="KW-0472">Membrane</keyword>
<evidence type="ECO:0000256" key="6">
    <source>
        <dbReference type="ARBA" id="ARBA00023065"/>
    </source>
</evidence>
<evidence type="ECO:0000256" key="5">
    <source>
        <dbReference type="ARBA" id="ARBA00022989"/>
    </source>
</evidence>
<dbReference type="KEGG" id="lut:Lupro_09675"/>
<dbReference type="SUPFAM" id="SSF81330">
    <property type="entry name" value="Gated mechanosensitive channel"/>
    <property type="match status" value="1"/>
</dbReference>
<reference evidence="10 11" key="2">
    <citation type="journal article" date="2016" name="Int. J. Syst. Evol. Microbiol.">
        <title>Lutibacter profundi sp. nov., isolated from a deep-sea hydrothermal system on the Arctic Mid-Ocean Ridge and emended description of the genus Lutibacter.</title>
        <authorList>
            <person name="Le Moine Bauer S."/>
            <person name="Roalkvam I."/>
            <person name="Steen I.H."/>
            <person name="Dahle H."/>
        </authorList>
    </citation>
    <scope>NUCLEOTIDE SEQUENCE [LARGE SCALE GENOMIC DNA]</scope>
    <source>
        <strain evidence="10 11">LP1</strain>
    </source>
</reference>
<evidence type="ECO:0000313" key="10">
    <source>
        <dbReference type="EMBL" id="AMC11519.1"/>
    </source>
</evidence>
<sequence>MGMLNEFKKFAIKGNLVDIAVGFVMGAAFKSVVTSFTGGVVSPLIGLIFNSDFKDLKYVVKDGVADEAGKVVGEVAVLYGDFITNVIDFIIVAFVMFMIIKGINKMKKKEEPAPEAPKGPSQEDLLTEIRDLLSKK</sequence>
<comment type="similarity">
    <text evidence="9">Belongs to the MscL family.</text>
</comment>
<keyword evidence="2 9" id="KW-0813">Transport</keyword>
<keyword evidence="5 9" id="KW-1133">Transmembrane helix</keyword>
<evidence type="ECO:0000256" key="3">
    <source>
        <dbReference type="ARBA" id="ARBA00022475"/>
    </source>
</evidence>
<dbReference type="InterPro" id="IPR036019">
    <property type="entry name" value="MscL_channel"/>
</dbReference>
<keyword evidence="11" id="KW-1185">Reference proteome</keyword>
<gene>
    <name evidence="9 10" type="primary">mscL</name>
    <name evidence="10" type="ORF">Lupro_09675</name>
</gene>
<keyword evidence="3 9" id="KW-1003">Cell membrane</keyword>
<dbReference type="EMBL" id="CP013355">
    <property type="protein sequence ID" value="AMC11519.1"/>
    <property type="molecule type" value="Genomic_DNA"/>
</dbReference>
<dbReference type="PANTHER" id="PTHR30266">
    <property type="entry name" value="MECHANOSENSITIVE CHANNEL MSCL"/>
    <property type="match status" value="1"/>
</dbReference>
<evidence type="ECO:0000256" key="8">
    <source>
        <dbReference type="ARBA" id="ARBA00023303"/>
    </source>
</evidence>
<dbReference type="Gene3D" id="1.10.1200.120">
    <property type="entry name" value="Large-conductance mechanosensitive channel, MscL, domain 1"/>
    <property type="match status" value="1"/>
</dbReference>
<dbReference type="NCBIfam" id="TIGR00220">
    <property type="entry name" value="mscL"/>
    <property type="match status" value="1"/>
</dbReference>
<comment type="subcellular location">
    <subcellularLocation>
        <location evidence="9">Cell membrane</location>
        <topology evidence="9">Multi-pass membrane protein</topology>
    </subcellularLocation>
    <subcellularLocation>
        <location evidence="1">Membrane</location>
        <topology evidence="1">Multi-pass membrane protein</topology>
    </subcellularLocation>
</comment>
<dbReference type="GO" id="GO:0008381">
    <property type="term" value="F:mechanosensitive monoatomic ion channel activity"/>
    <property type="evidence" value="ECO:0007669"/>
    <property type="project" value="UniProtKB-UniRule"/>
</dbReference>
<evidence type="ECO:0000256" key="1">
    <source>
        <dbReference type="ARBA" id="ARBA00004141"/>
    </source>
</evidence>
<dbReference type="GO" id="GO:0005886">
    <property type="term" value="C:plasma membrane"/>
    <property type="evidence" value="ECO:0007669"/>
    <property type="project" value="UniProtKB-SubCell"/>
</dbReference>
<dbReference type="PRINTS" id="PR01264">
    <property type="entry name" value="MECHCHANNEL"/>
</dbReference>
<dbReference type="InterPro" id="IPR037673">
    <property type="entry name" value="MSC/AndL"/>
</dbReference>
<dbReference type="NCBIfam" id="NF001843">
    <property type="entry name" value="PRK00567.1-4"/>
    <property type="match status" value="1"/>
</dbReference>
<comment type="subunit">
    <text evidence="9">Homopentamer.</text>
</comment>
<dbReference type="HAMAP" id="MF_00115">
    <property type="entry name" value="MscL"/>
    <property type="match status" value="1"/>
</dbReference>
<protein>
    <recommendedName>
        <fullName evidence="9">Large-conductance mechanosensitive channel</fullName>
    </recommendedName>
</protein>
<keyword evidence="4 9" id="KW-0812">Transmembrane</keyword>
<reference evidence="11" key="1">
    <citation type="submission" date="2015-12" db="EMBL/GenBank/DDBJ databases">
        <title>Complete genome sequence of Lutibacter profundus strain LP1.</title>
        <authorList>
            <person name="Wissuwa J."/>
            <person name="Le Moine Bauer S."/>
            <person name="Stokke R."/>
            <person name="Dahle H."/>
            <person name="Steen I.H."/>
        </authorList>
    </citation>
    <scope>NUCLEOTIDE SEQUENCE [LARGE SCALE GENOMIC DNA]</scope>
    <source>
        <strain evidence="11">LP1</strain>
    </source>
</reference>
<proteinExistence type="inferred from homology"/>
<dbReference type="PATRIC" id="fig|1622118.3.peg.1998"/>
<evidence type="ECO:0000313" key="11">
    <source>
        <dbReference type="Proteomes" id="UP000059672"/>
    </source>
</evidence>
<dbReference type="PANTHER" id="PTHR30266:SF2">
    <property type="entry name" value="LARGE-CONDUCTANCE MECHANOSENSITIVE CHANNEL"/>
    <property type="match status" value="1"/>
</dbReference>
<dbReference type="AlphaFoldDB" id="A0A0X8G7N0"/>
<dbReference type="Proteomes" id="UP000059672">
    <property type="component" value="Chromosome"/>
</dbReference>
<dbReference type="Pfam" id="PF01741">
    <property type="entry name" value="MscL"/>
    <property type="match status" value="1"/>
</dbReference>
<dbReference type="STRING" id="1622118.Lupro_09675"/>
<evidence type="ECO:0000256" key="7">
    <source>
        <dbReference type="ARBA" id="ARBA00023136"/>
    </source>
</evidence>
<accession>A0A0X8G7N0</accession>
<evidence type="ECO:0000256" key="2">
    <source>
        <dbReference type="ARBA" id="ARBA00022448"/>
    </source>
</evidence>
<comment type="function">
    <text evidence="9">Channel that opens in response to stretch forces in the membrane lipid bilayer. May participate in the regulation of osmotic pressure changes within the cell.</text>
</comment>
<organism evidence="10 11">
    <name type="scientific">Lutibacter profundi</name>
    <dbReference type="NCBI Taxonomy" id="1622118"/>
    <lineage>
        <taxon>Bacteria</taxon>
        <taxon>Pseudomonadati</taxon>
        <taxon>Bacteroidota</taxon>
        <taxon>Flavobacteriia</taxon>
        <taxon>Flavobacteriales</taxon>
        <taxon>Flavobacteriaceae</taxon>
        <taxon>Lutibacter</taxon>
    </lineage>
</organism>
<feature type="transmembrane region" description="Helical" evidence="9">
    <location>
        <begin position="82"/>
        <end position="100"/>
    </location>
</feature>